<comment type="subcellular location">
    <subcellularLocation>
        <location evidence="1">Membrane</location>
    </subcellularLocation>
</comment>
<gene>
    <name evidence="12" type="ORF">V1264_011592</name>
</gene>
<keyword evidence="6 9" id="KW-1133">Transmembrane helix</keyword>
<keyword evidence="4 8" id="KW-0106">Calcium</keyword>
<evidence type="ECO:0000259" key="11">
    <source>
        <dbReference type="PROSITE" id="PS50268"/>
    </source>
</evidence>
<dbReference type="PANTHER" id="PTHR24025:SF31">
    <property type="entry name" value="NEURAL-CADHERIN"/>
    <property type="match status" value="1"/>
</dbReference>
<keyword evidence="7 9" id="KW-0472">Membrane</keyword>
<dbReference type="GO" id="GO:0007156">
    <property type="term" value="P:homophilic cell adhesion via plasma membrane adhesion molecules"/>
    <property type="evidence" value="ECO:0007669"/>
    <property type="project" value="InterPro"/>
</dbReference>
<organism evidence="12 13">
    <name type="scientific">Littorina saxatilis</name>
    <dbReference type="NCBI Taxonomy" id="31220"/>
    <lineage>
        <taxon>Eukaryota</taxon>
        <taxon>Metazoa</taxon>
        <taxon>Spiralia</taxon>
        <taxon>Lophotrochozoa</taxon>
        <taxon>Mollusca</taxon>
        <taxon>Gastropoda</taxon>
        <taxon>Caenogastropoda</taxon>
        <taxon>Littorinimorpha</taxon>
        <taxon>Littorinoidea</taxon>
        <taxon>Littorinidae</taxon>
        <taxon>Littorina</taxon>
    </lineage>
</organism>
<feature type="signal peptide" evidence="10">
    <location>
        <begin position="1"/>
        <end position="18"/>
    </location>
</feature>
<evidence type="ECO:0000256" key="6">
    <source>
        <dbReference type="ARBA" id="ARBA00022989"/>
    </source>
</evidence>
<dbReference type="GO" id="GO:0016020">
    <property type="term" value="C:membrane"/>
    <property type="evidence" value="ECO:0007669"/>
    <property type="project" value="UniProtKB-SubCell"/>
</dbReference>
<dbReference type="AlphaFoldDB" id="A0AAN9GKN6"/>
<evidence type="ECO:0000256" key="3">
    <source>
        <dbReference type="ARBA" id="ARBA00022737"/>
    </source>
</evidence>
<comment type="caution">
    <text evidence="12">The sequence shown here is derived from an EMBL/GenBank/DDBJ whole genome shotgun (WGS) entry which is preliminary data.</text>
</comment>
<name>A0AAN9GKN6_9CAEN</name>
<keyword evidence="5" id="KW-0130">Cell adhesion</keyword>
<feature type="domain" description="Cadherin" evidence="11">
    <location>
        <begin position="84"/>
        <end position="160"/>
    </location>
</feature>
<keyword evidence="2 9" id="KW-0812">Transmembrane</keyword>
<evidence type="ECO:0000256" key="1">
    <source>
        <dbReference type="ARBA" id="ARBA00004370"/>
    </source>
</evidence>
<keyword evidence="3" id="KW-0677">Repeat</keyword>
<feature type="transmembrane region" description="Helical" evidence="9">
    <location>
        <begin position="427"/>
        <end position="452"/>
    </location>
</feature>
<evidence type="ECO:0000313" key="13">
    <source>
        <dbReference type="Proteomes" id="UP001374579"/>
    </source>
</evidence>
<evidence type="ECO:0000256" key="9">
    <source>
        <dbReference type="SAM" id="Phobius"/>
    </source>
</evidence>
<keyword evidence="10" id="KW-0732">Signal</keyword>
<feature type="domain" description="Cadherin" evidence="11">
    <location>
        <begin position="162"/>
        <end position="268"/>
    </location>
</feature>
<evidence type="ECO:0000313" key="12">
    <source>
        <dbReference type="EMBL" id="KAK7112082.1"/>
    </source>
</evidence>
<dbReference type="Gene3D" id="2.60.40.60">
    <property type="entry name" value="Cadherins"/>
    <property type="match status" value="1"/>
</dbReference>
<dbReference type="Pfam" id="PF00028">
    <property type="entry name" value="Cadherin"/>
    <property type="match status" value="1"/>
</dbReference>
<evidence type="ECO:0000256" key="2">
    <source>
        <dbReference type="ARBA" id="ARBA00022692"/>
    </source>
</evidence>
<dbReference type="InterPro" id="IPR002126">
    <property type="entry name" value="Cadherin-like_dom"/>
</dbReference>
<dbReference type="PRINTS" id="PR00205">
    <property type="entry name" value="CADHERIN"/>
</dbReference>
<dbReference type="EMBL" id="JBAMIC010000002">
    <property type="protein sequence ID" value="KAK7112082.1"/>
    <property type="molecule type" value="Genomic_DNA"/>
</dbReference>
<proteinExistence type="predicted"/>
<dbReference type="InterPro" id="IPR015919">
    <property type="entry name" value="Cadherin-like_sf"/>
</dbReference>
<keyword evidence="13" id="KW-1185">Reference proteome</keyword>
<evidence type="ECO:0000256" key="10">
    <source>
        <dbReference type="SAM" id="SignalP"/>
    </source>
</evidence>
<accession>A0AAN9GKN6</accession>
<protein>
    <recommendedName>
        <fullName evidence="11">Cadherin domain-containing protein</fullName>
    </recommendedName>
</protein>
<dbReference type="InterPro" id="IPR050971">
    <property type="entry name" value="Cadherin-domain_protein"/>
</dbReference>
<sequence length="476" mass="51657">MNTVILLATFTVVALVQAQMPPCSSLDDGPFLGTAPTLTMDVYEATQDDLSSGQNDKYRAELRLHGEAGGTGGNGIVLEVMPNYQFMNPEDTFRFVANNSQNFVELYKPLDRDGPTAALDDDINVFSFTLKCSLQSNESDFRYYDAKIFVHDVNDNPPEFVTNMTAPLVINELTPSGMTVLEVKAEDRDISSNLSYSLSSPSGDKDLSNHFEIDPHTGHLRVTTPLDYETKTMGTLYIYAMDNGSPARTATATLNVMVEDGDDQGPVYVYEGCWTHDGHCAWPKYTTTTVLKKDQPISVMPVPNKVKAAVTIKAKDMDEAANPIQFSIASTIPPGSESMFRVTTASTGNGEYTATITPTQSKTVNHGFEIFLKATEQSEQGRFVISMIFFEETGHTCSTGGASAAGNVGTNDNMSPTAEPEKYTEPIVALIVVVSILAAFVLCLALAFFCFVHRSKSSSGSDINLRHANGNGHAAF</sequence>
<evidence type="ECO:0000256" key="5">
    <source>
        <dbReference type="ARBA" id="ARBA00022889"/>
    </source>
</evidence>
<dbReference type="PROSITE" id="PS50268">
    <property type="entry name" value="CADHERIN_2"/>
    <property type="match status" value="2"/>
</dbReference>
<dbReference type="GO" id="GO:0005911">
    <property type="term" value="C:cell-cell junction"/>
    <property type="evidence" value="ECO:0007669"/>
    <property type="project" value="TreeGrafter"/>
</dbReference>
<dbReference type="GO" id="GO:0005509">
    <property type="term" value="F:calcium ion binding"/>
    <property type="evidence" value="ECO:0007669"/>
    <property type="project" value="UniProtKB-UniRule"/>
</dbReference>
<feature type="chain" id="PRO_5042857403" description="Cadherin domain-containing protein" evidence="10">
    <location>
        <begin position="19"/>
        <end position="476"/>
    </location>
</feature>
<evidence type="ECO:0000256" key="8">
    <source>
        <dbReference type="PROSITE-ProRule" id="PRU00043"/>
    </source>
</evidence>
<dbReference type="PANTHER" id="PTHR24025">
    <property type="entry name" value="DESMOGLEIN FAMILY MEMBER"/>
    <property type="match status" value="1"/>
</dbReference>
<dbReference type="CDD" id="cd11304">
    <property type="entry name" value="Cadherin_repeat"/>
    <property type="match status" value="1"/>
</dbReference>
<evidence type="ECO:0000256" key="7">
    <source>
        <dbReference type="ARBA" id="ARBA00023136"/>
    </source>
</evidence>
<dbReference type="SUPFAM" id="SSF49313">
    <property type="entry name" value="Cadherin-like"/>
    <property type="match status" value="1"/>
</dbReference>
<dbReference type="SMART" id="SM00112">
    <property type="entry name" value="CA"/>
    <property type="match status" value="1"/>
</dbReference>
<reference evidence="12 13" key="1">
    <citation type="submission" date="2024-02" db="EMBL/GenBank/DDBJ databases">
        <title>Chromosome-scale genome assembly of the rough periwinkle Littorina saxatilis.</title>
        <authorList>
            <person name="De Jode A."/>
            <person name="Faria R."/>
            <person name="Formenti G."/>
            <person name="Sims Y."/>
            <person name="Smith T.P."/>
            <person name="Tracey A."/>
            <person name="Wood J.M.D."/>
            <person name="Zagrodzka Z.B."/>
            <person name="Johannesson K."/>
            <person name="Butlin R.K."/>
            <person name="Leder E.H."/>
        </authorList>
    </citation>
    <scope>NUCLEOTIDE SEQUENCE [LARGE SCALE GENOMIC DNA]</scope>
    <source>
        <strain evidence="12">Snail1</strain>
        <tissue evidence="12">Muscle</tissue>
    </source>
</reference>
<dbReference type="FunFam" id="2.60.40.60:FF:000092">
    <property type="entry name" value="Protocadherin 8"/>
    <property type="match status" value="1"/>
</dbReference>
<dbReference type="Proteomes" id="UP001374579">
    <property type="component" value="Unassembled WGS sequence"/>
</dbReference>
<evidence type="ECO:0000256" key="4">
    <source>
        <dbReference type="ARBA" id="ARBA00022837"/>
    </source>
</evidence>